<organism evidence="2 3">
    <name type="scientific">Diaporthe helianthi</name>
    <dbReference type="NCBI Taxonomy" id="158607"/>
    <lineage>
        <taxon>Eukaryota</taxon>
        <taxon>Fungi</taxon>
        <taxon>Dikarya</taxon>
        <taxon>Ascomycota</taxon>
        <taxon>Pezizomycotina</taxon>
        <taxon>Sordariomycetes</taxon>
        <taxon>Sordariomycetidae</taxon>
        <taxon>Diaporthales</taxon>
        <taxon>Diaporthaceae</taxon>
        <taxon>Diaporthe</taxon>
    </lineage>
</organism>
<sequence>MQVDHSTPMTKLLQTFKNPGSTSIPEACCPFPLYDDATITAFRCDVGEEKVLEGTVKPAEVARQKQEAAALAEQLTPEVFQTTRKSTLQRPRLEVVVNVTSSSAEKPITYRSSHSIETEYNETAQVSGDDDIEDLAAPESQSGTAANSQRATVRMSETSAMEKDVILFISSPDGFTKLFSDLRESMGELDVEVLFLTYRSASMRRAKMEELGNALLVFVKSFPPKCSESTVQHALDHLSTFQADFVGTEVLKALKKAVADRQSAEVSSTQVILLTASEIWQAEEITE</sequence>
<name>A0A2P5I809_DIAHE</name>
<dbReference type="PANTHER" id="PTHR45737:SF6">
    <property type="entry name" value="VON WILLEBRAND FACTOR A DOMAIN-CONTAINING PROTEIN 5A"/>
    <property type="match status" value="1"/>
</dbReference>
<keyword evidence="3" id="KW-1185">Reference proteome</keyword>
<proteinExistence type="predicted"/>
<gene>
    <name evidence="2" type="ORF">DHEL01_v202993</name>
</gene>
<accession>A0A2P5I809</accession>
<dbReference type="Proteomes" id="UP000094444">
    <property type="component" value="Unassembled WGS sequence"/>
</dbReference>
<evidence type="ECO:0000313" key="3">
    <source>
        <dbReference type="Proteomes" id="UP000094444"/>
    </source>
</evidence>
<dbReference type="AlphaFoldDB" id="A0A2P5I809"/>
<dbReference type="OrthoDB" id="5240725at2759"/>
<feature type="domain" description="VIT" evidence="1">
    <location>
        <begin position="1"/>
        <end position="122"/>
    </location>
</feature>
<dbReference type="InterPro" id="IPR013694">
    <property type="entry name" value="VIT"/>
</dbReference>
<dbReference type="InParanoid" id="A0A2P5I809"/>
<dbReference type="Pfam" id="PF08487">
    <property type="entry name" value="VIT"/>
    <property type="match status" value="1"/>
</dbReference>
<evidence type="ECO:0000259" key="1">
    <source>
        <dbReference type="PROSITE" id="PS51468"/>
    </source>
</evidence>
<dbReference type="PROSITE" id="PS51468">
    <property type="entry name" value="VIT"/>
    <property type="match status" value="1"/>
</dbReference>
<evidence type="ECO:0000313" key="2">
    <source>
        <dbReference type="EMBL" id="POS78617.1"/>
    </source>
</evidence>
<dbReference type="PANTHER" id="PTHR45737">
    <property type="entry name" value="VON WILLEBRAND FACTOR A DOMAIN-CONTAINING PROTEIN 5A"/>
    <property type="match status" value="1"/>
</dbReference>
<reference evidence="2" key="1">
    <citation type="submission" date="2017-09" db="EMBL/GenBank/DDBJ databases">
        <title>Polyketide synthases of a Diaporthe helianthi virulent isolate.</title>
        <authorList>
            <person name="Baroncelli R."/>
        </authorList>
    </citation>
    <scope>NUCLEOTIDE SEQUENCE [LARGE SCALE GENOMIC DNA]</scope>
    <source>
        <strain evidence="2">7/96</strain>
    </source>
</reference>
<protein>
    <submittedName>
        <fullName evidence="2">von Willebrand domain-containing protein</fullName>
    </submittedName>
</protein>
<dbReference type="STRING" id="158607.A0A2P5I809"/>
<dbReference type="EMBL" id="MAVT02000173">
    <property type="protein sequence ID" value="POS78617.1"/>
    <property type="molecule type" value="Genomic_DNA"/>
</dbReference>
<comment type="caution">
    <text evidence="2">The sequence shown here is derived from an EMBL/GenBank/DDBJ whole genome shotgun (WGS) entry which is preliminary data.</text>
</comment>